<organism evidence="2 3">
    <name type="scientific">Cerrena zonata</name>
    <dbReference type="NCBI Taxonomy" id="2478898"/>
    <lineage>
        <taxon>Eukaryota</taxon>
        <taxon>Fungi</taxon>
        <taxon>Dikarya</taxon>
        <taxon>Basidiomycota</taxon>
        <taxon>Agaricomycotina</taxon>
        <taxon>Agaricomycetes</taxon>
        <taxon>Polyporales</taxon>
        <taxon>Cerrenaceae</taxon>
        <taxon>Cerrena</taxon>
    </lineage>
</organism>
<dbReference type="InterPro" id="IPR041078">
    <property type="entry name" value="Plavaka"/>
</dbReference>
<protein>
    <submittedName>
        <fullName evidence="2">Uncharacterized protein</fullName>
    </submittedName>
</protein>
<keyword evidence="3" id="KW-1185">Reference proteome</keyword>
<dbReference type="Proteomes" id="UP001385951">
    <property type="component" value="Unassembled WGS sequence"/>
</dbReference>
<accession>A0AAW0FQV9</accession>
<feature type="region of interest" description="Disordered" evidence="1">
    <location>
        <begin position="678"/>
        <end position="699"/>
    </location>
</feature>
<feature type="compositionally biased region" description="Low complexity" evidence="1">
    <location>
        <begin position="10"/>
        <end position="29"/>
    </location>
</feature>
<dbReference type="AlphaFoldDB" id="A0AAW0FQV9"/>
<evidence type="ECO:0000256" key="1">
    <source>
        <dbReference type="SAM" id="MobiDB-lite"/>
    </source>
</evidence>
<gene>
    <name evidence="2" type="ORF">QCA50_015531</name>
</gene>
<name>A0AAW0FQV9_9APHY</name>
<evidence type="ECO:0000313" key="3">
    <source>
        <dbReference type="Proteomes" id="UP001385951"/>
    </source>
</evidence>
<evidence type="ECO:0000313" key="2">
    <source>
        <dbReference type="EMBL" id="KAK7681439.1"/>
    </source>
</evidence>
<dbReference type="Pfam" id="PF18759">
    <property type="entry name" value="Plavaka"/>
    <property type="match status" value="1"/>
</dbReference>
<comment type="caution">
    <text evidence="2">The sequence shown here is derived from an EMBL/GenBank/DDBJ whole genome shotgun (WGS) entry which is preliminary data.</text>
</comment>
<proteinExistence type="predicted"/>
<dbReference type="EMBL" id="JASBNA010000041">
    <property type="protein sequence ID" value="KAK7681439.1"/>
    <property type="molecule type" value="Genomic_DNA"/>
</dbReference>
<sequence>MHPAPPIQLPSVLPSPRSSSPASPSLRFPSSPPRYSPRRYHTPPSARRSQTQSNRSSSRSCSPCRTTRTHPVISGCPCDIEGQYLPSNTPPPPLEFRANDDYSPFINGSHFKIANFLFTKEQMSGGKVNKFMELWDEWNKTILPDGEGDVPFANKDDLHSTIDSITVGDTLWQSFSVIYEGDPPDGELPTWMQKKFDIWFRCPRSILHHQLGNADFAKDMDYSPKRVFTKDRKREYCDFMSGDWAWRQADELVKTLVDDAQGTTFCPVVLGSDKTTVSVATGSNEYYPVYISNGLVHNNARRARRNAVSVLAFLAIPKTDREHASSKLFRKFRRQVFHASLECILGSLKPYMTTPEIIRCADGHFRRVIYGLGPYIADYPEQVLLACVVQGWCPQCTARDDDLDNLDGQDRTTRRSHEHTSALLEAFNLKELWDGYGIVGDVVPFTVAFPRADIHEMLSPDLLHQVIKGTFKDHLVAWVEEYLELIHGKAGAAAILADIDRRIAAAPSFPGLRRFPEGRGFNQWTGDDSKALMKVYLPAISGHVPSQMVRALSAFMDFCYLVRRSVITEDTLLEIDEALTQFHQERTVFEEAGVRPDGFSLPRQHSLSHYRQLIQMFGAPNGLCSSITESKHIAAVKEPWRRSSRFEALGQMLVTNQRLDKLAALHVDLAKRDMLNAPVLPRNGQDNNTGNDDDDNPIAEGERIMGEVKLAKCSTRGVPRLMGDFADFIGVPQLPELTRRFLFDQFQGGDIDSMSVNLDDCPQAPTHVFQYPSAVAIYYAPSDLSGFGGMHRERIRAVPSWRKGPSQYDCAFLEKDPNLAGFRGLHVVRILCFFKFRLNKTQFPCALVTWFSPIDNEPCEDTGMWVVEPDLDRNGDRAMSVIHVDCILRGAHLIGVAGKAKLPRQLTYSDSLDAFKAFYVNKYVDHQSHEIAY</sequence>
<feature type="region of interest" description="Disordered" evidence="1">
    <location>
        <begin position="1"/>
        <end position="68"/>
    </location>
</feature>
<feature type="compositionally biased region" description="Low complexity" evidence="1">
    <location>
        <begin position="42"/>
        <end position="66"/>
    </location>
</feature>
<reference evidence="2 3" key="1">
    <citation type="submission" date="2022-09" db="EMBL/GenBank/DDBJ databases">
        <authorList>
            <person name="Palmer J.M."/>
        </authorList>
    </citation>
    <scope>NUCLEOTIDE SEQUENCE [LARGE SCALE GENOMIC DNA]</scope>
    <source>
        <strain evidence="2 3">DSM 7382</strain>
    </source>
</reference>